<evidence type="ECO:0000259" key="8">
    <source>
        <dbReference type="Pfam" id="PF00082"/>
    </source>
</evidence>
<evidence type="ECO:0000313" key="9">
    <source>
        <dbReference type="EMBL" id="BAC71030.1"/>
    </source>
</evidence>
<name>Q82I39_STRAW</name>
<dbReference type="InterPro" id="IPR000209">
    <property type="entry name" value="Peptidase_S8/S53_dom"/>
</dbReference>
<evidence type="ECO:0000256" key="1">
    <source>
        <dbReference type="ARBA" id="ARBA00011073"/>
    </source>
</evidence>
<dbReference type="MEROPS" id="S08.069"/>
<keyword evidence="4 6" id="KW-0720">Serine protease</keyword>
<evidence type="ECO:0000256" key="7">
    <source>
        <dbReference type="RuleBase" id="RU003355"/>
    </source>
</evidence>
<feature type="active site" description="Charge relay system" evidence="5 6">
    <location>
        <position position="472"/>
    </location>
</feature>
<dbReference type="Gene3D" id="3.40.50.200">
    <property type="entry name" value="Peptidase S8/S53 domain"/>
    <property type="match status" value="1"/>
</dbReference>
<keyword evidence="2 6" id="KW-0645">Protease</keyword>
<dbReference type="PROSITE" id="PS00137">
    <property type="entry name" value="SUBTILASE_HIS"/>
    <property type="match status" value="1"/>
</dbReference>
<feature type="active site" description="Charge relay system" evidence="5 6">
    <location>
        <position position="293"/>
    </location>
</feature>
<dbReference type="InterPro" id="IPR015500">
    <property type="entry name" value="Peptidase_S8_subtilisin-rel"/>
</dbReference>
<accession>Q82I39</accession>
<dbReference type="GO" id="GO:0004252">
    <property type="term" value="F:serine-type endopeptidase activity"/>
    <property type="evidence" value="ECO:0007669"/>
    <property type="project" value="UniProtKB-UniRule"/>
</dbReference>
<dbReference type="AlphaFoldDB" id="Q82I39"/>
<keyword evidence="3 6" id="KW-0378">Hydrolase</keyword>
<evidence type="ECO:0000256" key="4">
    <source>
        <dbReference type="ARBA" id="ARBA00022825"/>
    </source>
</evidence>
<dbReference type="EMBL" id="BA000030">
    <property type="protein sequence ID" value="BAC71030.1"/>
    <property type="molecule type" value="Genomic_DNA"/>
</dbReference>
<evidence type="ECO:0000256" key="5">
    <source>
        <dbReference type="PIRSR" id="PIRSR615500-1"/>
    </source>
</evidence>
<dbReference type="InterPro" id="IPR050131">
    <property type="entry name" value="Peptidase_S8_subtilisin-like"/>
</dbReference>
<dbReference type="PROSITE" id="PS00136">
    <property type="entry name" value="SUBTILASE_ASP"/>
    <property type="match status" value="1"/>
</dbReference>
<protein>
    <submittedName>
        <fullName evidence="9">SAM-P45 peptidase</fullName>
    </submittedName>
</protein>
<dbReference type="Pfam" id="PF00082">
    <property type="entry name" value="Peptidase_S8"/>
    <property type="match status" value="1"/>
</dbReference>
<dbReference type="InterPro" id="IPR023827">
    <property type="entry name" value="Peptidase_S8_Asp-AS"/>
</dbReference>
<evidence type="ECO:0000313" key="10">
    <source>
        <dbReference type="Proteomes" id="UP000000428"/>
    </source>
</evidence>
<feature type="active site" description="Charge relay system" evidence="5 6">
    <location>
        <position position="261"/>
    </location>
</feature>
<gene>
    <name evidence="9" type="ORF">SAVERM_3319</name>
</gene>
<reference evidence="9 10" key="3">
    <citation type="journal article" date="2014" name="J. Ind. Microbiol. Biotechnol.">
        <title>Genome mining of the Streptomyces avermitilis genome and development of genome-minimized hosts for heterologous expression of biosynthetic gene clusters.</title>
        <authorList>
            <person name="Ikeda H."/>
            <person name="Shin-ya K."/>
            <person name="Omura S."/>
        </authorList>
    </citation>
    <scope>NUCLEOTIDE SEQUENCE [LARGE SCALE GENOMIC DNA]</scope>
    <source>
        <strain evidence="10">ATCC 31267 / DSM 46492 / JCM 5070 / NBRC 14893 / NCIMB 12804 / NRRL 8165 / MA-4680</strain>
    </source>
</reference>
<dbReference type="Proteomes" id="UP000000428">
    <property type="component" value="Chromosome"/>
</dbReference>
<dbReference type="InterPro" id="IPR022398">
    <property type="entry name" value="Peptidase_S8_His-AS"/>
</dbReference>
<dbReference type="GO" id="GO:0006508">
    <property type="term" value="P:proteolysis"/>
    <property type="evidence" value="ECO:0007669"/>
    <property type="project" value="UniProtKB-KW"/>
</dbReference>
<keyword evidence="10" id="KW-1185">Reference proteome</keyword>
<feature type="domain" description="Peptidase S8/S53" evidence="8">
    <location>
        <begin position="252"/>
        <end position="518"/>
    </location>
</feature>
<dbReference type="PANTHER" id="PTHR43806:SF65">
    <property type="entry name" value="SERINE PROTEASE APRX"/>
    <property type="match status" value="1"/>
</dbReference>
<reference evidence="9 10" key="2">
    <citation type="journal article" date="2003" name="Nat. Biotechnol.">
        <title>Complete genome sequence and comparative analysis of the industrial microorganism Streptomyces avermitilis.</title>
        <authorList>
            <person name="Ikeda H."/>
            <person name="Ishikawa J."/>
            <person name="Hanamoto A."/>
            <person name="Shinose M."/>
            <person name="Kikuchi H."/>
            <person name="Shiba T."/>
            <person name="Sakaki Y."/>
            <person name="Hattori M."/>
            <person name="Omura S."/>
        </authorList>
    </citation>
    <scope>NUCLEOTIDE SEQUENCE [LARGE SCALE GENOMIC DNA]</scope>
    <source>
        <strain evidence="10">ATCC 31267 / DSM 46492 / JCM 5070 / NBRC 14893 / NCIMB 12804 / NRRL 8165 / MA-4680</strain>
    </source>
</reference>
<dbReference type="InterPro" id="IPR017297">
    <property type="entry name" value="Peptidase_S8A_DPH-A"/>
</dbReference>
<dbReference type="PROSITE" id="PS00138">
    <property type="entry name" value="SUBTILASE_SER"/>
    <property type="match status" value="1"/>
</dbReference>
<dbReference type="eggNOG" id="COG1404">
    <property type="taxonomic scope" value="Bacteria"/>
</dbReference>
<dbReference type="InterPro" id="IPR036852">
    <property type="entry name" value="Peptidase_S8/S53_dom_sf"/>
</dbReference>
<dbReference type="PRINTS" id="PR00723">
    <property type="entry name" value="SUBTILISIN"/>
</dbReference>
<dbReference type="PIRSF" id="PIRSF037854">
    <property type="entry name" value="Dihydropyridine_esterase"/>
    <property type="match status" value="1"/>
</dbReference>
<reference evidence="9 10" key="1">
    <citation type="journal article" date="2001" name="Proc. Natl. Acad. Sci. U.S.A.">
        <title>Genome sequence of an industrial microorganism Streptomyces avermitilis: deducing the ability of producing secondary metabolites.</title>
        <authorList>
            <person name="Omura S."/>
            <person name="Ikeda H."/>
            <person name="Ishikawa J."/>
            <person name="Hanamoto A."/>
            <person name="Takahashi C."/>
            <person name="Shinose M."/>
            <person name="Takahashi Y."/>
            <person name="Horikawa H."/>
            <person name="Nakazawa H."/>
            <person name="Osonoe T."/>
            <person name="Kikuchi H."/>
            <person name="Shiba T."/>
            <person name="Sakaki Y."/>
            <person name="Hattori M."/>
        </authorList>
    </citation>
    <scope>NUCLEOTIDE SEQUENCE [LARGE SCALE GENOMIC DNA]</scope>
    <source>
        <strain evidence="10">ATCC 31267 / DSM 46492 / JCM 5070 / NBRC 14893 / NCIMB 12804 / NRRL 8165 / MA-4680</strain>
    </source>
</reference>
<dbReference type="InterPro" id="IPR023828">
    <property type="entry name" value="Peptidase_S8_Ser-AS"/>
</dbReference>
<evidence type="ECO:0000256" key="3">
    <source>
        <dbReference type="ARBA" id="ARBA00022801"/>
    </source>
</evidence>
<dbReference type="CDD" id="cd07487">
    <property type="entry name" value="Peptidases_S8_1"/>
    <property type="match status" value="1"/>
</dbReference>
<evidence type="ECO:0000256" key="2">
    <source>
        <dbReference type="ARBA" id="ARBA00022670"/>
    </source>
</evidence>
<evidence type="ECO:0000256" key="6">
    <source>
        <dbReference type="PROSITE-ProRule" id="PRU01240"/>
    </source>
</evidence>
<dbReference type="KEGG" id="sma:SAVERM_3319"/>
<proteinExistence type="inferred from homology"/>
<dbReference type="PANTHER" id="PTHR43806">
    <property type="entry name" value="PEPTIDASE S8"/>
    <property type="match status" value="1"/>
</dbReference>
<organism evidence="9 10">
    <name type="scientific">Streptomyces avermitilis (strain ATCC 31267 / DSM 46492 / JCM 5070 / NBRC 14893 / NCIMB 12804 / NRRL 8165 / MA-4680)</name>
    <dbReference type="NCBI Taxonomy" id="227882"/>
    <lineage>
        <taxon>Bacteria</taxon>
        <taxon>Bacillati</taxon>
        <taxon>Actinomycetota</taxon>
        <taxon>Actinomycetes</taxon>
        <taxon>Kitasatosporales</taxon>
        <taxon>Streptomycetaceae</taxon>
        <taxon>Streptomyces</taxon>
    </lineage>
</organism>
<sequence>MLTPGGDVHVCAISLGRVNGDSPDTSSPGGDLRRQVKRACAATVATAAAVVLAAGMTTPASAKPEVASSGTTTSAGFSAKHRVTLITGDRVVVDAKGRVVGLERAKGREHIPVSVRKADGHTLVVPADAARMIATGKLDQRLFDVTELNRSATRKAQKQGLKVIVGYKGTASAAKSDVRDAGTLRRSLKSLNADAVQTPRTDTAELWDAVTNGDATASGVAHVWLDGTRKASLDKSVPQIGAPTAWAAGYDGKGVKIAVLDTGVDATHPDLKDQVAESKNFSAAADAADHFGHGTHVASIAAGTGAKSNGKYKGVAPGATILNGKVLDDTGSGDDSGILAGMEWAAEQGADVVNLSLGGGDTPEIDPLEAEVNKLSEEKGILFAIAAGNEGEFGEQTIGSPGSAADALTVGAVNDSDKLASFSSRGPGLDGAIKPDVTAPGVDITAAAAPGSVIDQEVGQKPDGYLTISGTSMATPHVAGAAAILKQQHPNWSFAELKGALTGSAKGGKYTPFQQGSGRIAVDKAIKQSVIANPNSVSFGIQQWPHTDDKPVTQQLTYRNLGTSDVTLNLASTATNPKGVAAPSGFFKLGATKVTVPAGGKASVDFTVNTKLGGTTDGAYSAYVTATGGGQTVRTAAAVQREVESYDVTLKHIDRDGKPAVNYSTDLTGVSGLAADKWFAPYDASGTVKVRVPKGNFILNASLFADPEDFTKGADWIAQPKLSVTKNTTVTVDARKAKPVDITVPDKGAKSAFASPDYTVEAGNNSYSYGWWLDTYDNFRTAHLGPKVTDGSLSQQWEGHWTKGDDEEYDTTARAKVTQLATGYSKHYKASELATVKAGLGSSVTGKKGAITAWGWLPGSSGASAIGIQQTLPGTRTLHLSTSGGVRWTFEFEQTGGLDADGFPIAEAYYSTGDSQKLTGGKTYAKTFNTAVFGPRTGGDFSLYRDGNQIYGYVPLFADGKTHTGSSTFSSVTTTLYRNGTKVGSNDDPLFGEKYFKVPAGSASYKLTTSVKRAATVATASSRIDASWTFKSKKASFTKLPTSSARFAATTGLDSRVTADKKVSVPVTVQGAAAGKNLKSLAVYVSYDGGKNWTKTTVKNGKISVKNPAKDKSISFRAKIADKKGNTSTISIYDAYYGK</sequence>
<dbReference type="HOGENOM" id="CLU_007528_0_0_11"/>
<dbReference type="SUPFAM" id="SSF52743">
    <property type="entry name" value="Subtilisin-like"/>
    <property type="match status" value="1"/>
</dbReference>
<dbReference type="PROSITE" id="PS51892">
    <property type="entry name" value="SUBTILASE"/>
    <property type="match status" value="1"/>
</dbReference>
<comment type="similarity">
    <text evidence="1 6 7">Belongs to the peptidase S8 family.</text>
</comment>